<name>A0A382P6D2_9ZZZZ</name>
<organism evidence="2">
    <name type="scientific">marine metagenome</name>
    <dbReference type="NCBI Taxonomy" id="408172"/>
    <lineage>
        <taxon>unclassified sequences</taxon>
        <taxon>metagenomes</taxon>
        <taxon>ecological metagenomes</taxon>
    </lineage>
</organism>
<accession>A0A382P6D2</accession>
<reference evidence="2" key="1">
    <citation type="submission" date="2018-05" db="EMBL/GenBank/DDBJ databases">
        <authorList>
            <person name="Lanie J.A."/>
            <person name="Ng W.-L."/>
            <person name="Kazmierczak K.M."/>
            <person name="Andrzejewski T.M."/>
            <person name="Davidsen T.M."/>
            <person name="Wayne K.J."/>
            <person name="Tettelin H."/>
            <person name="Glass J.I."/>
            <person name="Rusch D."/>
            <person name="Podicherti R."/>
            <person name="Tsui H.-C.T."/>
            <person name="Winkler M.E."/>
        </authorList>
    </citation>
    <scope>NUCLEOTIDE SEQUENCE</scope>
</reference>
<evidence type="ECO:0000313" key="2">
    <source>
        <dbReference type="EMBL" id="SVC68954.1"/>
    </source>
</evidence>
<dbReference type="EMBL" id="UINC01105194">
    <property type="protein sequence ID" value="SVC68954.1"/>
    <property type="molecule type" value="Genomic_DNA"/>
</dbReference>
<gene>
    <name evidence="2" type="ORF">METZ01_LOCUS321808</name>
</gene>
<feature type="non-terminal residue" evidence="2">
    <location>
        <position position="1"/>
    </location>
</feature>
<proteinExistence type="predicted"/>
<feature type="region of interest" description="Disordered" evidence="1">
    <location>
        <begin position="1"/>
        <end position="22"/>
    </location>
</feature>
<evidence type="ECO:0000256" key="1">
    <source>
        <dbReference type="SAM" id="MobiDB-lite"/>
    </source>
</evidence>
<protein>
    <submittedName>
        <fullName evidence="2">Uncharacterized protein</fullName>
    </submittedName>
</protein>
<dbReference type="AlphaFoldDB" id="A0A382P6D2"/>
<sequence>FVAGCATLDEMTAETPPPPPPPPEVVYPFSDIPVPSEFDRNHSKSFVYESGSGAVKVGRFFYSGWGKLDEVISFYQNEMVNKGWSLVNAIKHETTILNYEKEGWACTLMVHSTLGKIYIEIQAGPK</sequence>